<dbReference type="GO" id="GO:0004888">
    <property type="term" value="F:transmembrane signaling receptor activity"/>
    <property type="evidence" value="ECO:0007669"/>
    <property type="project" value="InterPro"/>
</dbReference>
<evidence type="ECO:0000256" key="6">
    <source>
        <dbReference type="ARBA" id="ARBA00022692"/>
    </source>
</evidence>
<dbReference type="PANTHER" id="PTHR43531:SF14">
    <property type="entry name" value="METHYL-ACCEPTING CHEMOTAXIS PROTEIN I-RELATED"/>
    <property type="match status" value="1"/>
</dbReference>
<comment type="subcellular location">
    <subcellularLocation>
        <location evidence="1">Cell inner membrane</location>
        <topology evidence="1">Multi-pass membrane protein</topology>
    </subcellularLocation>
</comment>
<dbReference type="Pfam" id="PF00015">
    <property type="entry name" value="MCPsignal"/>
    <property type="match status" value="1"/>
</dbReference>
<dbReference type="EMBL" id="CGIG01000001">
    <property type="protein sequence ID" value="CPR18503.1"/>
    <property type="molecule type" value="Genomic_DNA"/>
</dbReference>
<dbReference type="GO" id="GO:0005886">
    <property type="term" value="C:plasma membrane"/>
    <property type="evidence" value="ECO:0007669"/>
    <property type="project" value="UniProtKB-SubCell"/>
</dbReference>
<dbReference type="GO" id="GO:0006935">
    <property type="term" value="P:chemotaxis"/>
    <property type="evidence" value="ECO:0007669"/>
    <property type="project" value="UniProtKB-KW"/>
</dbReference>
<dbReference type="SMART" id="SM00283">
    <property type="entry name" value="MA"/>
    <property type="match status" value="1"/>
</dbReference>
<gene>
    <name evidence="14" type="ORF">BN1221_03246c</name>
</gene>
<keyword evidence="6" id="KW-0812">Transmembrane</keyword>
<dbReference type="Gene3D" id="1.10.287.950">
    <property type="entry name" value="Methyl-accepting chemotaxis protein"/>
    <property type="match status" value="1"/>
</dbReference>
<dbReference type="AlphaFoldDB" id="A0A0G4JXX8"/>
<dbReference type="CDD" id="cd11386">
    <property type="entry name" value="MCP_signal"/>
    <property type="match status" value="1"/>
</dbReference>
<protein>
    <submittedName>
        <fullName evidence="14">Methyl-accepting chemotaxis protein I (Serine chemoreceptor protein)</fullName>
    </submittedName>
</protein>
<keyword evidence="3" id="KW-0488">Methylation</keyword>
<keyword evidence="9 11" id="KW-0807">Transducer</keyword>
<dbReference type="PANTHER" id="PTHR43531">
    <property type="entry name" value="PROTEIN ICFG"/>
    <property type="match status" value="1"/>
</dbReference>
<keyword evidence="14" id="KW-0675">Receptor</keyword>
<dbReference type="PROSITE" id="PS50885">
    <property type="entry name" value="HAMP"/>
    <property type="match status" value="1"/>
</dbReference>
<evidence type="ECO:0000313" key="14">
    <source>
        <dbReference type="EMBL" id="CPR18503.1"/>
    </source>
</evidence>
<evidence type="ECO:0000259" key="12">
    <source>
        <dbReference type="PROSITE" id="PS50111"/>
    </source>
</evidence>
<keyword evidence="5" id="KW-0997">Cell inner membrane</keyword>
<evidence type="ECO:0000259" key="13">
    <source>
        <dbReference type="PROSITE" id="PS50885"/>
    </source>
</evidence>
<dbReference type="InterPro" id="IPR035440">
    <property type="entry name" value="4HB_MCP_dom_sf"/>
</dbReference>
<dbReference type="InterPro" id="IPR051310">
    <property type="entry name" value="MCP_chemotaxis"/>
</dbReference>
<feature type="domain" description="HAMP" evidence="13">
    <location>
        <begin position="217"/>
        <end position="267"/>
    </location>
</feature>
<dbReference type="InterPro" id="IPR003122">
    <property type="entry name" value="Tar_rcpt_lig-bd"/>
</dbReference>
<accession>A0A0G4JXX8</accession>
<evidence type="ECO:0000256" key="8">
    <source>
        <dbReference type="ARBA" id="ARBA00023136"/>
    </source>
</evidence>
<evidence type="ECO:0000313" key="15">
    <source>
        <dbReference type="Proteomes" id="UP000044377"/>
    </source>
</evidence>
<evidence type="ECO:0000256" key="5">
    <source>
        <dbReference type="ARBA" id="ARBA00022519"/>
    </source>
</evidence>
<dbReference type="SUPFAM" id="SSF58104">
    <property type="entry name" value="Methyl-accepting chemotaxis protein (MCP) signaling domain"/>
    <property type="match status" value="1"/>
</dbReference>
<proteinExistence type="inferred from homology"/>
<evidence type="ECO:0000256" key="4">
    <source>
        <dbReference type="ARBA" id="ARBA00022500"/>
    </source>
</evidence>
<dbReference type="STRING" id="1109412.BN1221_03246c"/>
<keyword evidence="7" id="KW-1133">Transmembrane helix</keyword>
<organism evidence="14 15">
    <name type="scientific">Brenneria goodwinii</name>
    <dbReference type="NCBI Taxonomy" id="1109412"/>
    <lineage>
        <taxon>Bacteria</taxon>
        <taxon>Pseudomonadati</taxon>
        <taxon>Pseudomonadota</taxon>
        <taxon>Gammaproteobacteria</taxon>
        <taxon>Enterobacterales</taxon>
        <taxon>Pectobacteriaceae</taxon>
        <taxon>Brenneria</taxon>
    </lineage>
</organism>
<dbReference type="GO" id="GO:0007165">
    <property type="term" value="P:signal transduction"/>
    <property type="evidence" value="ECO:0007669"/>
    <property type="project" value="UniProtKB-KW"/>
</dbReference>
<dbReference type="Proteomes" id="UP000044377">
    <property type="component" value="Unassembled WGS sequence"/>
</dbReference>
<evidence type="ECO:0000256" key="11">
    <source>
        <dbReference type="PROSITE-ProRule" id="PRU00284"/>
    </source>
</evidence>
<keyword evidence="15" id="KW-1185">Reference proteome</keyword>
<dbReference type="FunFam" id="1.10.287.950:FF:000001">
    <property type="entry name" value="Methyl-accepting chemotaxis sensory transducer"/>
    <property type="match status" value="1"/>
</dbReference>
<dbReference type="InterPro" id="IPR003660">
    <property type="entry name" value="HAMP_dom"/>
</dbReference>
<keyword evidence="8" id="KW-0472">Membrane</keyword>
<evidence type="ECO:0000256" key="3">
    <source>
        <dbReference type="ARBA" id="ARBA00022481"/>
    </source>
</evidence>
<keyword evidence="4" id="KW-0145">Chemotaxis</keyword>
<keyword evidence="2" id="KW-1003">Cell membrane</keyword>
<evidence type="ECO:0000256" key="2">
    <source>
        <dbReference type="ARBA" id="ARBA00022475"/>
    </source>
</evidence>
<sequence>MRLLRNITIRKVLLTILALFLLLWGGVSWMAISSLGQVSQLLETSQLQKKNTSIMSHGVESYFRTAVRLFMVADLYQSGDKENARNMLKTAMDVIDISQNDLTLFQSQPQVGVSPELVNDIVQHWTSIIREMRNMAALLEQEDVEQYRYAVRTTLPPISIAFGKATEDYAERLLANDETNSRQIHQLVKVCQRVLIAALILGLLILFLTDRYLVSCLLAPLEQIKRQFQTLSSGQLHHAITDFGRNNIGQLIPYLRDMQESLIRTVTIIRDSATSIYQGSGEISAGNSDLSSRTEQQASALEETAASMEQLGATVKLNTDNVTQANKLAQEASSLANKGGHLVDDVVVTMSDITASSQKIADITSVINGIAFQTNILALNAAVEAARAGEQGRGFAVVAGEVRNLAQRSAQAAKEIGALIAESVERINNGSRQVALAGETMTGIVQSVTHVTNLMGEIASASEEQSRGIGQVAQAVTEMDSVTQQNAALVQESAAAAASLEEQARQLTESVAVFQLPGNGAVSAPRPSHPAAASPSQTLLVDKAARASKHSDHNWKTF</sequence>
<evidence type="ECO:0000256" key="10">
    <source>
        <dbReference type="ARBA" id="ARBA00029447"/>
    </source>
</evidence>
<dbReference type="InterPro" id="IPR004090">
    <property type="entry name" value="Chemotax_Me-accpt_rcpt"/>
</dbReference>
<reference evidence="15" key="1">
    <citation type="submission" date="2015-01" db="EMBL/GenBank/DDBJ databases">
        <authorList>
            <person name="Paterson Steve"/>
        </authorList>
    </citation>
    <scope>NUCLEOTIDE SEQUENCE [LARGE SCALE GENOMIC DNA]</scope>
    <source>
        <strain evidence="15">OBR1</strain>
    </source>
</reference>
<evidence type="ECO:0000256" key="7">
    <source>
        <dbReference type="ARBA" id="ARBA00022989"/>
    </source>
</evidence>
<dbReference type="InterPro" id="IPR004089">
    <property type="entry name" value="MCPsignal_dom"/>
</dbReference>
<feature type="domain" description="Methyl-accepting transducer" evidence="12">
    <location>
        <begin position="272"/>
        <end position="501"/>
    </location>
</feature>
<dbReference type="OrthoDB" id="6747374at2"/>
<dbReference type="PRINTS" id="PR00260">
    <property type="entry name" value="CHEMTRNSDUCR"/>
</dbReference>
<dbReference type="RefSeq" id="WP_048638155.1">
    <property type="nucleotide sequence ID" value="NZ_CGIG01000001.1"/>
</dbReference>
<dbReference type="SUPFAM" id="SSF47170">
    <property type="entry name" value="Aspartate receptor, ligand-binding domain"/>
    <property type="match status" value="1"/>
</dbReference>
<name>A0A0G4JXX8_9GAMM</name>
<dbReference type="Pfam" id="PF02203">
    <property type="entry name" value="TarH"/>
    <property type="match status" value="1"/>
</dbReference>
<dbReference type="PROSITE" id="PS50111">
    <property type="entry name" value="CHEMOTAXIS_TRANSDUC_2"/>
    <property type="match status" value="1"/>
</dbReference>
<comment type="similarity">
    <text evidence="10">Belongs to the methyl-accepting chemotaxis (MCP) protein family.</text>
</comment>
<evidence type="ECO:0000256" key="1">
    <source>
        <dbReference type="ARBA" id="ARBA00004429"/>
    </source>
</evidence>
<evidence type="ECO:0000256" key="9">
    <source>
        <dbReference type="ARBA" id="ARBA00023224"/>
    </source>
</evidence>